<gene>
    <name evidence="1" type="ORF">AG0111_0g11743</name>
</gene>
<protein>
    <submittedName>
        <fullName evidence="1">Uncharacterized protein</fullName>
    </submittedName>
</protein>
<accession>A0ACB6F6R2</accession>
<organism evidence="1 2">
    <name type="scientific">Alternaria gaisen</name>
    <dbReference type="NCBI Taxonomy" id="167740"/>
    <lineage>
        <taxon>Eukaryota</taxon>
        <taxon>Fungi</taxon>
        <taxon>Dikarya</taxon>
        <taxon>Ascomycota</taxon>
        <taxon>Pezizomycotina</taxon>
        <taxon>Dothideomycetes</taxon>
        <taxon>Pleosporomycetidae</taxon>
        <taxon>Pleosporales</taxon>
        <taxon>Pleosporineae</taxon>
        <taxon>Pleosporaceae</taxon>
        <taxon>Alternaria</taxon>
        <taxon>Alternaria sect. Alternaria</taxon>
    </lineage>
</organism>
<proteinExistence type="predicted"/>
<evidence type="ECO:0000313" key="1">
    <source>
        <dbReference type="EMBL" id="KAB2100110.1"/>
    </source>
</evidence>
<dbReference type="Proteomes" id="UP000293547">
    <property type="component" value="Unassembled WGS sequence"/>
</dbReference>
<comment type="caution">
    <text evidence="1">The sequence shown here is derived from an EMBL/GenBank/DDBJ whole genome shotgun (WGS) entry which is preliminary data.</text>
</comment>
<reference evidence="1 2" key="1">
    <citation type="journal article" date="2019" name="bioRxiv">
        <title>Genomics, evolutionary history and diagnostics of the Alternaria alternata species group including apple and Asian pear pathotypes.</title>
        <authorList>
            <person name="Armitage A.D."/>
            <person name="Cockerton H.M."/>
            <person name="Sreenivasaprasad S."/>
            <person name="Woodhall J.W."/>
            <person name="Lane C.R."/>
            <person name="Harrison R.J."/>
            <person name="Clarkson J.P."/>
        </authorList>
    </citation>
    <scope>NUCLEOTIDE SEQUENCE [LARGE SCALE GENOMIC DNA]</scope>
    <source>
        <strain evidence="1 2">FERA 650</strain>
    </source>
</reference>
<name>A0ACB6F6R2_9PLEO</name>
<evidence type="ECO:0000313" key="2">
    <source>
        <dbReference type="Proteomes" id="UP000293547"/>
    </source>
</evidence>
<keyword evidence="2" id="KW-1185">Reference proteome</keyword>
<dbReference type="EMBL" id="PDWZ02000014">
    <property type="protein sequence ID" value="KAB2100110.1"/>
    <property type="molecule type" value="Genomic_DNA"/>
</dbReference>
<sequence length="413" mass="45637">MTDPQESAQRRRIVGQGFSSTAINQYESIIMEHVQRLATQLVRRGSDRGSGWSAAQNMSDWGKYPPECFTTSSRINICALGNHFSFDVISDIVFGARHETIGKPDNRYVLGCIDGANIRTSVLFQAAELTFGRVDRYLFPKSIESRNRFTPFVSSLVRTRLQSHDASRNDAFSLLVRAKDPETSEGLSMDAIGGECTTLVMAVIASTLFYLSTHTESYDRVKSELQQAFPTADDVRLGHRLNSCRYLRACIEESLRLSPPVGGAPWRRVVSDGLLVDGQSIPAGCDVGTSVYALHHNSAYFKAPFVFRPSRWLTDSGAQGRESRDIRLAQSAFAPFSIGPRSCLGKGMAYAELTLVLATLLSKYDMRAAEGPMRGIGGGRVGAPWGRHRENEFRLTDHVTSAKTGPYVEFKKS</sequence>